<evidence type="ECO:0000259" key="5">
    <source>
        <dbReference type="PROSITE" id="PS50043"/>
    </source>
</evidence>
<reference evidence="6 7" key="1">
    <citation type="submission" date="2020-10" db="EMBL/GenBank/DDBJ databases">
        <title>Sequencing the genomes of 1000 actinobacteria strains.</title>
        <authorList>
            <person name="Klenk H.-P."/>
        </authorList>
    </citation>
    <scope>NUCLEOTIDE SEQUENCE [LARGE SCALE GENOMIC DNA]</scope>
    <source>
        <strain evidence="6 7">DSM 44653</strain>
    </source>
</reference>
<comment type="caution">
    <text evidence="6">The sequence shown here is derived from an EMBL/GenBank/DDBJ whole genome shotgun (WGS) entry which is preliminary data.</text>
</comment>
<dbReference type="Proteomes" id="UP000631670">
    <property type="component" value="Unassembled WGS sequence"/>
</dbReference>
<proteinExistence type="predicted"/>
<dbReference type="InterPro" id="IPR036388">
    <property type="entry name" value="WH-like_DNA-bd_sf"/>
</dbReference>
<dbReference type="SUPFAM" id="SSF48452">
    <property type="entry name" value="TPR-like"/>
    <property type="match status" value="1"/>
</dbReference>
<dbReference type="InterPro" id="IPR011990">
    <property type="entry name" value="TPR-like_helical_dom_sf"/>
</dbReference>
<dbReference type="InterPro" id="IPR000792">
    <property type="entry name" value="Tscrpt_reg_LuxR_C"/>
</dbReference>
<dbReference type="RefSeq" id="WP_086862304.1">
    <property type="nucleotide sequence ID" value="NZ_JADBEG010000001.1"/>
</dbReference>
<dbReference type="Gene3D" id="1.25.40.10">
    <property type="entry name" value="Tetratricopeptide repeat domain"/>
    <property type="match status" value="1"/>
</dbReference>
<keyword evidence="3" id="KW-0804">Transcription</keyword>
<name>A0ABR9I817_9PSEU</name>
<keyword evidence="7" id="KW-1185">Reference proteome</keyword>
<evidence type="ECO:0000256" key="1">
    <source>
        <dbReference type="ARBA" id="ARBA00023015"/>
    </source>
</evidence>
<dbReference type="InterPro" id="IPR016032">
    <property type="entry name" value="Sig_transdc_resp-reg_C-effctor"/>
</dbReference>
<sequence length="440" mass="47750">MDESARAHRLCEAAHSAWKAGDPARARRLLDVMTRTVREPVARPLTGRLRGLIELYSGNLAAAQDHLTRLADRVEPGRAARLLFLAIDAAHHRDRWDDVVALTRRITALDCEPGYHVLAGLFAGGEVPDPWQLLDAVPASLTERHAHRWLVPMAISRRGPHRQATREFGLVAAERLRANGLLALYAVLLTWLAEVELDLGRWGDARAHAEEALRTAAEQRVTSVDAHAVLARLAALRGDAEACREHAALVLGEAPAQDNALAAAQARWALGSLHLSRGEYEPAVERLTSPGHRDVAAAAARDRAEAASGGLSLVPPDDRPFERARGSLRRGQSLRRDRRVTEAKVALRTALELFESLGAAEWAATARRELRAAGSAAPTAGPLTAQERQVAELAAAGLSNREIGARLFLSPRTVGYHLYKVFPKLGIASRAQLRDIALTG</sequence>
<accession>A0ABR9I817</accession>
<feature type="domain" description="HTH luxR-type" evidence="5">
    <location>
        <begin position="376"/>
        <end position="440"/>
    </location>
</feature>
<dbReference type="GO" id="GO:0003677">
    <property type="term" value="F:DNA binding"/>
    <property type="evidence" value="ECO:0007669"/>
    <property type="project" value="UniProtKB-KW"/>
</dbReference>
<feature type="compositionally biased region" description="Basic and acidic residues" evidence="4">
    <location>
        <begin position="316"/>
        <end position="325"/>
    </location>
</feature>
<evidence type="ECO:0000313" key="6">
    <source>
        <dbReference type="EMBL" id="MBE1499325.1"/>
    </source>
</evidence>
<gene>
    <name evidence="6" type="ORF">H4696_006425</name>
</gene>
<protein>
    <submittedName>
        <fullName evidence="6">DNA-binding CsgD family transcriptional regulator</fullName>
    </submittedName>
</protein>
<dbReference type="Gene3D" id="1.10.10.10">
    <property type="entry name" value="Winged helix-like DNA-binding domain superfamily/Winged helix DNA-binding domain"/>
    <property type="match status" value="1"/>
</dbReference>
<dbReference type="Pfam" id="PF00196">
    <property type="entry name" value="GerE"/>
    <property type="match status" value="1"/>
</dbReference>
<dbReference type="SMART" id="SM00421">
    <property type="entry name" value="HTH_LUXR"/>
    <property type="match status" value="1"/>
</dbReference>
<evidence type="ECO:0000256" key="2">
    <source>
        <dbReference type="ARBA" id="ARBA00023125"/>
    </source>
</evidence>
<dbReference type="PRINTS" id="PR00038">
    <property type="entry name" value="HTHLUXR"/>
</dbReference>
<dbReference type="PANTHER" id="PTHR44688">
    <property type="entry name" value="DNA-BINDING TRANSCRIPTIONAL ACTIVATOR DEVR_DOSR"/>
    <property type="match status" value="1"/>
</dbReference>
<dbReference type="SUPFAM" id="SSF46894">
    <property type="entry name" value="C-terminal effector domain of the bipartite response regulators"/>
    <property type="match status" value="1"/>
</dbReference>
<keyword evidence="1" id="KW-0805">Transcription regulation</keyword>
<feature type="region of interest" description="Disordered" evidence="4">
    <location>
        <begin position="307"/>
        <end position="335"/>
    </location>
</feature>
<keyword evidence="2 6" id="KW-0238">DNA-binding</keyword>
<dbReference type="CDD" id="cd06170">
    <property type="entry name" value="LuxR_C_like"/>
    <property type="match status" value="1"/>
</dbReference>
<evidence type="ECO:0000256" key="4">
    <source>
        <dbReference type="SAM" id="MobiDB-lite"/>
    </source>
</evidence>
<dbReference type="PANTHER" id="PTHR44688:SF16">
    <property type="entry name" value="DNA-BINDING TRANSCRIPTIONAL ACTIVATOR DEVR_DOSR"/>
    <property type="match status" value="1"/>
</dbReference>
<dbReference type="PROSITE" id="PS50043">
    <property type="entry name" value="HTH_LUXR_2"/>
    <property type="match status" value="1"/>
</dbReference>
<evidence type="ECO:0000256" key="3">
    <source>
        <dbReference type="ARBA" id="ARBA00023163"/>
    </source>
</evidence>
<evidence type="ECO:0000313" key="7">
    <source>
        <dbReference type="Proteomes" id="UP000631670"/>
    </source>
</evidence>
<feature type="compositionally biased region" description="Basic residues" evidence="4">
    <location>
        <begin position="326"/>
        <end position="335"/>
    </location>
</feature>
<dbReference type="EMBL" id="JADBEG010000001">
    <property type="protein sequence ID" value="MBE1499325.1"/>
    <property type="molecule type" value="Genomic_DNA"/>
</dbReference>
<organism evidence="6 7">
    <name type="scientific">Amycolatopsis lexingtonensis</name>
    <dbReference type="NCBI Taxonomy" id="218822"/>
    <lineage>
        <taxon>Bacteria</taxon>
        <taxon>Bacillati</taxon>
        <taxon>Actinomycetota</taxon>
        <taxon>Actinomycetes</taxon>
        <taxon>Pseudonocardiales</taxon>
        <taxon>Pseudonocardiaceae</taxon>
        <taxon>Amycolatopsis</taxon>
    </lineage>
</organism>